<dbReference type="Gene3D" id="3.90.1100.10">
    <property type="match status" value="1"/>
</dbReference>
<dbReference type="EC" id="2.7.7.6" evidence="1"/>
<feature type="domain" description="RNA polymerase beta subunit protrusion" evidence="6">
    <location>
        <begin position="4"/>
        <end position="122"/>
    </location>
</feature>
<evidence type="ECO:0000256" key="2">
    <source>
        <dbReference type="ARBA" id="ARBA00022478"/>
    </source>
</evidence>
<evidence type="ECO:0000256" key="1">
    <source>
        <dbReference type="ARBA" id="ARBA00012418"/>
    </source>
</evidence>
<dbReference type="GO" id="GO:0000428">
    <property type="term" value="C:DNA-directed RNA polymerase complex"/>
    <property type="evidence" value="ECO:0007669"/>
    <property type="project" value="UniProtKB-KW"/>
</dbReference>
<dbReference type="InterPro" id="IPR007644">
    <property type="entry name" value="RNA_pol_bsu_protrusion"/>
</dbReference>
<evidence type="ECO:0000256" key="3">
    <source>
        <dbReference type="ARBA" id="ARBA00022679"/>
    </source>
</evidence>
<evidence type="ECO:0000259" key="6">
    <source>
        <dbReference type="Pfam" id="PF04563"/>
    </source>
</evidence>
<dbReference type="GO" id="GO:0006351">
    <property type="term" value="P:DNA-templated transcription"/>
    <property type="evidence" value="ECO:0007669"/>
    <property type="project" value="InterPro"/>
</dbReference>
<reference evidence="7" key="1">
    <citation type="journal article" date="2014" name="Front. Microbiol.">
        <title>High frequency of phylogenetically diverse reductive dehalogenase-homologous genes in deep subseafloor sedimentary metagenomes.</title>
        <authorList>
            <person name="Kawai M."/>
            <person name="Futagami T."/>
            <person name="Toyoda A."/>
            <person name="Takaki Y."/>
            <person name="Nishi S."/>
            <person name="Hori S."/>
            <person name="Arai W."/>
            <person name="Tsubouchi T."/>
            <person name="Morono Y."/>
            <person name="Uchiyama I."/>
            <person name="Ito T."/>
            <person name="Fujiyama A."/>
            <person name="Inagaki F."/>
            <person name="Takami H."/>
        </authorList>
    </citation>
    <scope>NUCLEOTIDE SEQUENCE</scope>
    <source>
        <strain evidence="7">Expedition CK06-06</strain>
    </source>
</reference>
<protein>
    <recommendedName>
        <fullName evidence="1">DNA-directed RNA polymerase</fullName>
        <ecNumber evidence="1">2.7.7.6</ecNumber>
    </recommendedName>
</protein>
<evidence type="ECO:0000313" key="7">
    <source>
        <dbReference type="EMBL" id="GAG11238.1"/>
    </source>
</evidence>
<dbReference type="SUPFAM" id="SSF64484">
    <property type="entry name" value="beta and beta-prime subunits of DNA dependent RNA-polymerase"/>
    <property type="match status" value="1"/>
</dbReference>
<organism evidence="7">
    <name type="scientific">marine sediment metagenome</name>
    <dbReference type="NCBI Taxonomy" id="412755"/>
    <lineage>
        <taxon>unclassified sequences</taxon>
        <taxon>metagenomes</taxon>
        <taxon>ecological metagenomes</taxon>
    </lineage>
</organism>
<accession>X0VFH9</accession>
<proteinExistence type="predicted"/>
<evidence type="ECO:0000256" key="5">
    <source>
        <dbReference type="ARBA" id="ARBA00023163"/>
    </source>
</evidence>
<name>X0VFH9_9ZZZZ</name>
<gene>
    <name evidence="7" type="ORF">S01H1_37278</name>
</gene>
<keyword evidence="3" id="KW-0808">Transferase</keyword>
<evidence type="ECO:0000256" key="4">
    <source>
        <dbReference type="ARBA" id="ARBA00022695"/>
    </source>
</evidence>
<dbReference type="GO" id="GO:0003899">
    <property type="term" value="F:DNA-directed RNA polymerase activity"/>
    <property type="evidence" value="ECO:0007669"/>
    <property type="project" value="UniProtKB-EC"/>
</dbReference>
<comment type="caution">
    <text evidence="7">The sequence shown here is derived from an EMBL/GenBank/DDBJ whole genome shotgun (WGS) entry which is preliminary data.</text>
</comment>
<keyword evidence="2" id="KW-0240">DNA-directed RNA polymerase</keyword>
<dbReference type="EMBL" id="BARS01023412">
    <property type="protein sequence ID" value="GAG11238.1"/>
    <property type="molecule type" value="Genomic_DNA"/>
</dbReference>
<dbReference type="GO" id="GO:0003677">
    <property type="term" value="F:DNA binding"/>
    <property type="evidence" value="ECO:0007669"/>
    <property type="project" value="InterPro"/>
</dbReference>
<feature type="non-terminal residue" evidence="7">
    <location>
        <position position="160"/>
    </location>
</feature>
<sequence length="160" mass="17884">MPYLLDLQIASFSDFLQLNTPASSRANEGLQAVFKGIFPITDVHNTMSLEFEEYSVGVPKYSKEECIERDMTYAAPLKATLRLDHFEKRQGKSTKEKSAGAELKEAIRQQVFLGELPLMTDSGTFIINGAERVIVSQLHRSPGVFFGEETHPNGKLLFNA</sequence>
<keyword evidence="5" id="KW-0804">Transcription</keyword>
<dbReference type="Pfam" id="PF04563">
    <property type="entry name" value="RNA_pol_Rpb2_1"/>
    <property type="match status" value="1"/>
</dbReference>
<dbReference type="AlphaFoldDB" id="X0VFH9"/>
<keyword evidence="4" id="KW-0548">Nucleotidyltransferase</keyword>